<evidence type="ECO:0000259" key="2">
    <source>
        <dbReference type="Pfam" id="PF00857"/>
    </source>
</evidence>
<keyword evidence="1 3" id="KW-0378">Hydrolase</keyword>
<dbReference type="InterPro" id="IPR050272">
    <property type="entry name" value="Isochorismatase-like_hydrls"/>
</dbReference>
<evidence type="ECO:0000313" key="4">
    <source>
        <dbReference type="Proteomes" id="UP000095042"/>
    </source>
</evidence>
<organism evidence="3 4">
    <name type="scientific">Methyloceanibacter marginalis</name>
    <dbReference type="NCBI Taxonomy" id="1774971"/>
    <lineage>
        <taxon>Bacteria</taxon>
        <taxon>Pseudomonadati</taxon>
        <taxon>Pseudomonadota</taxon>
        <taxon>Alphaproteobacteria</taxon>
        <taxon>Hyphomicrobiales</taxon>
        <taxon>Hyphomicrobiaceae</taxon>
        <taxon>Methyloceanibacter</taxon>
    </lineage>
</organism>
<dbReference type="RefSeq" id="WP_069624472.1">
    <property type="nucleotide sequence ID" value="NZ_LPWD01000335.1"/>
</dbReference>
<proteinExistence type="predicted"/>
<dbReference type="PANTHER" id="PTHR43540:SF9">
    <property type="entry name" value="FAMILY HYDROLASE, PUTATIVE (AFU_ORTHOLOGUE AFUA_2G08700)-RELATED"/>
    <property type="match status" value="1"/>
</dbReference>
<accession>A0A1E3W9A9</accession>
<dbReference type="GO" id="GO:0016787">
    <property type="term" value="F:hydrolase activity"/>
    <property type="evidence" value="ECO:0007669"/>
    <property type="project" value="UniProtKB-KW"/>
</dbReference>
<gene>
    <name evidence="3" type="ORF">AUC71_01820</name>
</gene>
<dbReference type="InterPro" id="IPR036380">
    <property type="entry name" value="Isochorismatase-like_sf"/>
</dbReference>
<evidence type="ECO:0000313" key="3">
    <source>
        <dbReference type="EMBL" id="ODS02356.1"/>
    </source>
</evidence>
<name>A0A1E3W9A9_9HYPH</name>
<sequence>MPIIDAKPFHYDFSFDHVALVCIDMQKDFCQPGGFAESLGDNIKNLQPCIPVIAKLQEAFRKAELPIIHTKECHKPDLSDLPTAKRNRGNPKLKIGDKGPMGRILIDGEPGSDFIPECYPAEWELVISKPGKDTFYNTEFDDYMKLRKITHLVITGVTTEVCVQTTMRCANDRGYDCILIEDGTDSYFPEFKEVTLRALVAQGGIVGWTGKSDALLDLLAKEQPGQVRSATSFAA</sequence>
<dbReference type="PANTHER" id="PTHR43540">
    <property type="entry name" value="PEROXYUREIDOACRYLATE/UREIDOACRYLATE AMIDOHYDROLASE-RELATED"/>
    <property type="match status" value="1"/>
</dbReference>
<dbReference type="Proteomes" id="UP000095042">
    <property type="component" value="Unassembled WGS sequence"/>
</dbReference>
<dbReference type="EMBL" id="LPWD01000335">
    <property type="protein sequence ID" value="ODS02356.1"/>
    <property type="molecule type" value="Genomic_DNA"/>
</dbReference>
<dbReference type="Pfam" id="PF00857">
    <property type="entry name" value="Isochorismatase"/>
    <property type="match status" value="1"/>
</dbReference>
<feature type="domain" description="Isochorismatase-like" evidence="2">
    <location>
        <begin position="19"/>
        <end position="206"/>
    </location>
</feature>
<comment type="caution">
    <text evidence="3">The sequence shown here is derived from an EMBL/GenBank/DDBJ whole genome shotgun (WGS) entry which is preliminary data.</text>
</comment>
<dbReference type="InterPro" id="IPR000868">
    <property type="entry name" value="Isochorismatase-like_dom"/>
</dbReference>
<evidence type="ECO:0000256" key="1">
    <source>
        <dbReference type="ARBA" id="ARBA00022801"/>
    </source>
</evidence>
<dbReference type="Gene3D" id="3.40.50.850">
    <property type="entry name" value="Isochorismatase-like"/>
    <property type="match status" value="1"/>
</dbReference>
<dbReference type="OrthoDB" id="9807387at2"/>
<protein>
    <submittedName>
        <fullName evidence="3">Cysteine hydrolase</fullName>
    </submittedName>
</protein>
<reference evidence="3 4" key="1">
    <citation type="journal article" date="2016" name="Environ. Microbiol.">
        <title>New Methyloceanibacter diversity from North Sea sediments includes methanotroph containing solely the soluble methane monooxygenase.</title>
        <authorList>
            <person name="Vekeman B."/>
            <person name="Kerckhof F.M."/>
            <person name="Cremers G."/>
            <person name="de Vos P."/>
            <person name="Vandamme P."/>
            <person name="Boon N."/>
            <person name="Op den Camp H.J."/>
            <person name="Heylen K."/>
        </authorList>
    </citation>
    <scope>NUCLEOTIDE SEQUENCE [LARGE SCALE GENOMIC DNA]</scope>
    <source>
        <strain evidence="3 4">R-67177</strain>
    </source>
</reference>
<dbReference type="CDD" id="cd00431">
    <property type="entry name" value="cysteine_hydrolases"/>
    <property type="match status" value="1"/>
</dbReference>
<dbReference type="SUPFAM" id="SSF52499">
    <property type="entry name" value="Isochorismatase-like hydrolases"/>
    <property type="match status" value="1"/>
</dbReference>
<dbReference type="AlphaFoldDB" id="A0A1E3W9A9"/>
<keyword evidence="4" id="KW-1185">Reference proteome</keyword>